<dbReference type="HOGENOM" id="CLU_037984_0_0_1"/>
<dbReference type="EnsemblProtists" id="EOD24092">
    <property type="protein sequence ID" value="EOD24092"/>
    <property type="gene ID" value="EMIHUDRAFT_450685"/>
</dbReference>
<reference evidence="5" key="1">
    <citation type="journal article" date="2013" name="Nature">
        <title>Pan genome of the phytoplankton Emiliania underpins its global distribution.</title>
        <authorList>
            <person name="Read B.A."/>
            <person name="Kegel J."/>
            <person name="Klute M.J."/>
            <person name="Kuo A."/>
            <person name="Lefebvre S.C."/>
            <person name="Maumus F."/>
            <person name="Mayer C."/>
            <person name="Miller J."/>
            <person name="Monier A."/>
            <person name="Salamov A."/>
            <person name="Young J."/>
            <person name="Aguilar M."/>
            <person name="Claverie J.M."/>
            <person name="Frickenhaus S."/>
            <person name="Gonzalez K."/>
            <person name="Herman E.K."/>
            <person name="Lin Y.C."/>
            <person name="Napier J."/>
            <person name="Ogata H."/>
            <person name="Sarno A.F."/>
            <person name="Shmutz J."/>
            <person name="Schroeder D."/>
            <person name="de Vargas C."/>
            <person name="Verret F."/>
            <person name="von Dassow P."/>
            <person name="Valentin K."/>
            <person name="Van de Peer Y."/>
            <person name="Wheeler G."/>
            <person name="Dacks J.B."/>
            <person name="Delwiche C.F."/>
            <person name="Dyhrman S.T."/>
            <person name="Glockner G."/>
            <person name="John U."/>
            <person name="Richards T."/>
            <person name="Worden A.Z."/>
            <person name="Zhang X."/>
            <person name="Grigoriev I.V."/>
            <person name="Allen A.E."/>
            <person name="Bidle K."/>
            <person name="Borodovsky M."/>
            <person name="Bowler C."/>
            <person name="Brownlee C."/>
            <person name="Cock J.M."/>
            <person name="Elias M."/>
            <person name="Gladyshev V.N."/>
            <person name="Groth M."/>
            <person name="Guda C."/>
            <person name="Hadaegh A."/>
            <person name="Iglesias-Rodriguez M.D."/>
            <person name="Jenkins J."/>
            <person name="Jones B.M."/>
            <person name="Lawson T."/>
            <person name="Leese F."/>
            <person name="Lindquist E."/>
            <person name="Lobanov A."/>
            <person name="Lomsadze A."/>
            <person name="Malik S.B."/>
            <person name="Marsh M.E."/>
            <person name="Mackinder L."/>
            <person name="Mock T."/>
            <person name="Mueller-Roeber B."/>
            <person name="Pagarete A."/>
            <person name="Parker M."/>
            <person name="Probert I."/>
            <person name="Quesneville H."/>
            <person name="Raines C."/>
            <person name="Rensing S.A."/>
            <person name="Riano-Pachon D.M."/>
            <person name="Richier S."/>
            <person name="Rokitta S."/>
            <person name="Shiraiwa Y."/>
            <person name="Soanes D.M."/>
            <person name="van der Giezen M."/>
            <person name="Wahlund T.M."/>
            <person name="Williams B."/>
            <person name="Wilson W."/>
            <person name="Wolfe G."/>
            <person name="Wurch L.L."/>
        </authorList>
    </citation>
    <scope>NUCLEOTIDE SEQUENCE</scope>
</reference>
<evidence type="ECO:0000313" key="5">
    <source>
        <dbReference type="Proteomes" id="UP000013827"/>
    </source>
</evidence>
<dbReference type="STRING" id="2903.R1CNB6"/>
<feature type="domain" description="SWIM-type" evidence="3">
    <location>
        <begin position="42"/>
        <end position="75"/>
    </location>
</feature>
<accession>A0A0D3JKQ7</accession>
<dbReference type="SUPFAM" id="SSF57850">
    <property type="entry name" value="RING/U-box"/>
    <property type="match status" value="1"/>
</dbReference>
<dbReference type="Gene3D" id="3.30.40.10">
    <property type="entry name" value="Zinc/RING finger domain, C3HC4 (zinc finger)"/>
    <property type="match status" value="1"/>
</dbReference>
<dbReference type="InterPro" id="IPR007527">
    <property type="entry name" value="Znf_SWIM"/>
</dbReference>
<dbReference type="GeneID" id="17269638"/>
<dbReference type="PaxDb" id="2903-EOD24092"/>
<sequence>MERALSERLYLVERRDASSSSPSGVVRLRHDFVVLGSTGNVYTASVSQLPSCSCVDFRERSTICKHLLFIYVKAVREAYGRRRGAAIGGGEVLPLVGSGEGAGGLPWVEARPRDGELCPICFDALADDAPEAAIAELVRAAARAASGAGPSAGGDSPPSPPPCTHCAHGCGRNFHAACLRRWSIARRATGRRLECPACRAAWRRDDPALPRDEEVAAAEQASEAAGSRDEGYLNLAALVPGTAAARDTSTYSPWLEVHQRRRERAEMLGSPP</sequence>
<evidence type="ECO:0000313" key="4">
    <source>
        <dbReference type="EnsemblProtists" id="EOD24092"/>
    </source>
</evidence>
<organism evidence="4 5">
    <name type="scientific">Emiliania huxleyi (strain CCMP1516)</name>
    <dbReference type="NCBI Taxonomy" id="280463"/>
    <lineage>
        <taxon>Eukaryota</taxon>
        <taxon>Haptista</taxon>
        <taxon>Haptophyta</taxon>
        <taxon>Prymnesiophyceae</taxon>
        <taxon>Isochrysidales</taxon>
        <taxon>Noelaerhabdaceae</taxon>
        <taxon>Emiliania</taxon>
    </lineage>
</organism>
<keyword evidence="5" id="KW-1185">Reference proteome</keyword>
<name>A0A0D3JKQ7_EMIH1</name>
<evidence type="ECO:0008006" key="6">
    <source>
        <dbReference type="Google" id="ProtNLM"/>
    </source>
</evidence>
<dbReference type="KEGG" id="ehx:EMIHUDRAFT_450685"/>
<dbReference type="AlphaFoldDB" id="A0A0D3JKQ7"/>
<dbReference type="InterPro" id="IPR001841">
    <property type="entry name" value="Znf_RING"/>
</dbReference>
<keyword evidence="1" id="KW-0479">Metal-binding</keyword>
<dbReference type="GO" id="GO:0061630">
    <property type="term" value="F:ubiquitin protein ligase activity"/>
    <property type="evidence" value="ECO:0007669"/>
    <property type="project" value="InterPro"/>
</dbReference>
<dbReference type="InterPro" id="IPR013083">
    <property type="entry name" value="Znf_RING/FYVE/PHD"/>
</dbReference>
<dbReference type="PROSITE" id="PS50089">
    <property type="entry name" value="ZF_RING_2"/>
    <property type="match status" value="1"/>
</dbReference>
<feature type="domain" description="RING-type" evidence="2">
    <location>
        <begin position="118"/>
        <end position="199"/>
    </location>
</feature>
<evidence type="ECO:0000259" key="3">
    <source>
        <dbReference type="PROSITE" id="PS50966"/>
    </source>
</evidence>
<reference evidence="4" key="2">
    <citation type="submission" date="2024-10" db="UniProtKB">
        <authorList>
            <consortium name="EnsemblProtists"/>
        </authorList>
    </citation>
    <scope>IDENTIFICATION</scope>
</reference>
<dbReference type="PROSITE" id="PS50966">
    <property type="entry name" value="ZF_SWIM"/>
    <property type="match status" value="1"/>
</dbReference>
<evidence type="ECO:0000259" key="2">
    <source>
        <dbReference type="PROSITE" id="PS50089"/>
    </source>
</evidence>
<dbReference type="GO" id="GO:0008270">
    <property type="term" value="F:zinc ion binding"/>
    <property type="evidence" value="ECO:0007669"/>
    <property type="project" value="UniProtKB-KW"/>
</dbReference>
<dbReference type="PANTHER" id="PTHR21540">
    <property type="entry name" value="RING FINGER AND SWIM DOMAIN-CONTAINING PROTEIN 2"/>
    <property type="match status" value="1"/>
</dbReference>
<keyword evidence="1" id="KW-0862">Zinc</keyword>
<keyword evidence="1" id="KW-0863">Zinc-finger</keyword>
<dbReference type="Proteomes" id="UP000013827">
    <property type="component" value="Unassembled WGS sequence"/>
</dbReference>
<dbReference type="RefSeq" id="XP_005776521.1">
    <property type="nucleotide sequence ID" value="XM_005776464.1"/>
</dbReference>
<dbReference type="InterPro" id="IPR039903">
    <property type="entry name" value="Zswim2"/>
</dbReference>
<evidence type="ECO:0000256" key="1">
    <source>
        <dbReference type="PROSITE-ProRule" id="PRU00175"/>
    </source>
</evidence>
<proteinExistence type="predicted"/>
<protein>
    <recommendedName>
        <fullName evidence="6">SWIM-type domain-containing protein</fullName>
    </recommendedName>
</protein>